<keyword evidence="3" id="KW-1185">Reference proteome</keyword>
<evidence type="ECO:0000313" key="3">
    <source>
        <dbReference type="Proteomes" id="UP000830671"/>
    </source>
</evidence>
<dbReference type="GeneID" id="73340131"/>
<dbReference type="AlphaFoldDB" id="A0A9Q8WER2"/>
<name>A0A9Q8WER2_9PEZI</name>
<evidence type="ECO:0000313" key="2">
    <source>
        <dbReference type="EMBL" id="UQC80634.1"/>
    </source>
</evidence>
<accession>A0A9Q8WER2</accession>
<evidence type="ECO:0008006" key="4">
    <source>
        <dbReference type="Google" id="ProtNLM"/>
    </source>
</evidence>
<evidence type="ECO:0000256" key="1">
    <source>
        <dbReference type="SAM" id="Phobius"/>
    </source>
</evidence>
<feature type="transmembrane region" description="Helical" evidence="1">
    <location>
        <begin position="16"/>
        <end position="39"/>
    </location>
</feature>
<keyword evidence="1" id="KW-1133">Transmembrane helix</keyword>
<protein>
    <recommendedName>
        <fullName evidence="4">Transmembrane protein</fullName>
    </recommendedName>
</protein>
<sequence>MKAGLVVGSVTTSEYLVLYVFWLFLAFWWRCVGVGGFWMRGVDVMLVLRIGGTSDEGGREKKLL</sequence>
<dbReference type="RefSeq" id="XP_049142264.1">
    <property type="nucleotide sequence ID" value="XM_049285121.1"/>
</dbReference>
<keyword evidence="1" id="KW-0472">Membrane</keyword>
<gene>
    <name evidence="2" type="ORF">CLUP02_06117</name>
</gene>
<dbReference type="Proteomes" id="UP000830671">
    <property type="component" value="Chromosome 3"/>
</dbReference>
<keyword evidence="1" id="KW-0812">Transmembrane</keyword>
<organism evidence="2 3">
    <name type="scientific">Colletotrichum lupini</name>
    <dbReference type="NCBI Taxonomy" id="145971"/>
    <lineage>
        <taxon>Eukaryota</taxon>
        <taxon>Fungi</taxon>
        <taxon>Dikarya</taxon>
        <taxon>Ascomycota</taxon>
        <taxon>Pezizomycotina</taxon>
        <taxon>Sordariomycetes</taxon>
        <taxon>Hypocreomycetidae</taxon>
        <taxon>Glomerellales</taxon>
        <taxon>Glomerellaceae</taxon>
        <taxon>Colletotrichum</taxon>
        <taxon>Colletotrichum acutatum species complex</taxon>
    </lineage>
</organism>
<dbReference type="KEGG" id="clup:CLUP02_06117"/>
<reference evidence="2" key="1">
    <citation type="journal article" date="2021" name="Mol. Plant Microbe Interact.">
        <title>Complete Genome Sequence of the Plant-Pathogenic Fungus Colletotrichum lupini.</title>
        <authorList>
            <person name="Baroncelli R."/>
            <person name="Pensec F."/>
            <person name="Da Lio D."/>
            <person name="Boufleur T."/>
            <person name="Vicente I."/>
            <person name="Sarrocco S."/>
            <person name="Picot A."/>
            <person name="Baraldi E."/>
            <person name="Sukno S."/>
            <person name="Thon M."/>
            <person name="Le Floch G."/>
        </authorList>
    </citation>
    <scope>NUCLEOTIDE SEQUENCE</scope>
    <source>
        <strain evidence="2">IMI 504893</strain>
    </source>
</reference>
<dbReference type="EMBL" id="CP019475">
    <property type="protein sequence ID" value="UQC80634.1"/>
    <property type="molecule type" value="Genomic_DNA"/>
</dbReference>
<proteinExistence type="predicted"/>